<dbReference type="GO" id="GO:0004601">
    <property type="term" value="F:peroxidase activity"/>
    <property type="evidence" value="ECO:0007669"/>
    <property type="project" value="UniProtKB-KW"/>
</dbReference>
<dbReference type="PRINTS" id="PR01011">
    <property type="entry name" value="GLUTPROXDASE"/>
</dbReference>
<dbReference type="AlphaFoldDB" id="A0A9E7ZQ26"/>
<name>A0A9E7ZQ26_9HYPH</name>
<dbReference type="PROSITE" id="PS51355">
    <property type="entry name" value="GLUTATHIONE_PEROXID_3"/>
    <property type="match status" value="1"/>
</dbReference>
<reference evidence="6" key="1">
    <citation type="submission" date="2022-08" db="EMBL/GenBank/DDBJ databases">
        <title>Complete Genome Sequences of 2 Bosea sp. soil isolates.</title>
        <authorList>
            <person name="Alvarez Arevalo M."/>
            <person name="Sterndorff E.B."/>
            <person name="Faurdal D."/>
            <person name="Joergensen T.S."/>
            <person name="Weber T."/>
        </authorList>
    </citation>
    <scope>NUCLEOTIDE SEQUENCE</scope>
    <source>
        <strain evidence="6">NBC_00436</strain>
    </source>
</reference>
<evidence type="ECO:0000256" key="1">
    <source>
        <dbReference type="ARBA" id="ARBA00006926"/>
    </source>
</evidence>
<organism evidence="6">
    <name type="scientific">Bosea sp. NBC_00436</name>
    <dbReference type="NCBI Taxonomy" id="2969620"/>
    <lineage>
        <taxon>Bacteria</taxon>
        <taxon>Pseudomonadati</taxon>
        <taxon>Pseudomonadota</taxon>
        <taxon>Alphaproteobacteria</taxon>
        <taxon>Hyphomicrobiales</taxon>
        <taxon>Boseaceae</taxon>
        <taxon>Bosea</taxon>
    </lineage>
</organism>
<dbReference type="SUPFAM" id="SSF52833">
    <property type="entry name" value="Thioredoxin-like"/>
    <property type="match status" value="1"/>
</dbReference>
<dbReference type="CDD" id="cd00340">
    <property type="entry name" value="GSH_Peroxidase"/>
    <property type="match status" value="1"/>
</dbReference>
<feature type="active site" evidence="4">
    <location>
        <position position="65"/>
    </location>
</feature>
<dbReference type="PIRSF" id="PIRSF000303">
    <property type="entry name" value="Glutathion_perox"/>
    <property type="match status" value="1"/>
</dbReference>
<keyword evidence="3 5" id="KW-0560">Oxidoreductase</keyword>
<accession>A0A9E7ZQ26</accession>
<proteinExistence type="inferred from homology"/>
<dbReference type="PANTHER" id="PTHR11592">
    <property type="entry name" value="GLUTATHIONE PEROXIDASE"/>
    <property type="match status" value="1"/>
</dbReference>
<dbReference type="Gene3D" id="3.40.30.10">
    <property type="entry name" value="Glutaredoxin"/>
    <property type="match status" value="1"/>
</dbReference>
<dbReference type="PANTHER" id="PTHR11592:SF78">
    <property type="entry name" value="GLUTATHIONE PEROXIDASE"/>
    <property type="match status" value="1"/>
</dbReference>
<keyword evidence="2 5" id="KW-0575">Peroxidase</keyword>
<sequence>MSPTRRQIVVGIAGAASAGFVSRPTVAQALTGAHAFGFDKPDGRRIPLADFRGRPILVVNTATRCGYAGQMATLEQLWQRYQMRGLMLVAVPSNDFGGQEPLDGAAIAEAARETYGATYTFVEKTVVRGPEAHPFYRWAAAEKPADTPRWNFHKYLIGRDGALLGGFSAAADPLSPQLVQAIGRELAAG</sequence>
<dbReference type="InterPro" id="IPR029759">
    <property type="entry name" value="GPX_AS"/>
</dbReference>
<dbReference type="EMBL" id="CP102774">
    <property type="protein sequence ID" value="UZF84827.1"/>
    <property type="molecule type" value="Genomic_DNA"/>
</dbReference>
<gene>
    <name evidence="6" type="ORF">NWE54_13370</name>
</gene>
<dbReference type="PROSITE" id="PS00460">
    <property type="entry name" value="GLUTATHIONE_PEROXID_1"/>
    <property type="match status" value="1"/>
</dbReference>
<evidence type="ECO:0000256" key="3">
    <source>
        <dbReference type="ARBA" id="ARBA00023002"/>
    </source>
</evidence>
<dbReference type="InterPro" id="IPR006311">
    <property type="entry name" value="TAT_signal"/>
</dbReference>
<evidence type="ECO:0000313" key="6">
    <source>
        <dbReference type="EMBL" id="UZF84827.1"/>
    </source>
</evidence>
<evidence type="ECO:0000256" key="4">
    <source>
        <dbReference type="PIRSR" id="PIRSR000303-1"/>
    </source>
</evidence>
<dbReference type="GO" id="GO:0034599">
    <property type="term" value="P:cellular response to oxidative stress"/>
    <property type="evidence" value="ECO:0007669"/>
    <property type="project" value="TreeGrafter"/>
</dbReference>
<dbReference type="PROSITE" id="PS51318">
    <property type="entry name" value="TAT"/>
    <property type="match status" value="1"/>
</dbReference>
<dbReference type="InterPro" id="IPR036249">
    <property type="entry name" value="Thioredoxin-like_sf"/>
</dbReference>
<evidence type="ECO:0000256" key="5">
    <source>
        <dbReference type="RuleBase" id="RU000499"/>
    </source>
</evidence>
<dbReference type="Pfam" id="PF00255">
    <property type="entry name" value="GSHPx"/>
    <property type="match status" value="1"/>
</dbReference>
<protein>
    <recommendedName>
        <fullName evidence="5">Glutathione peroxidase</fullName>
    </recommendedName>
</protein>
<dbReference type="InterPro" id="IPR000889">
    <property type="entry name" value="Glutathione_peroxidase"/>
</dbReference>
<comment type="similarity">
    <text evidence="1 5">Belongs to the glutathione peroxidase family.</text>
</comment>
<evidence type="ECO:0000256" key="2">
    <source>
        <dbReference type="ARBA" id="ARBA00022559"/>
    </source>
</evidence>